<comment type="caution">
    <text evidence="2">The sequence shown here is derived from an EMBL/GenBank/DDBJ whole genome shotgun (WGS) entry which is preliminary data.</text>
</comment>
<sequence>MSSTRGTQEIGLPEVAKQLATFLGVSYQDNPLRPWSNGLRKNFAATSAFYPFLHLHSPFLVKRGDLLYLSDSADGGVPETRSYQNNYQKRTSFPSQIPHSQQMDKRGVLLQYTITIDDNSNSGEPLK</sequence>
<dbReference type="Proteomes" id="UP001187192">
    <property type="component" value="Unassembled WGS sequence"/>
</dbReference>
<evidence type="ECO:0000256" key="1">
    <source>
        <dbReference type="SAM" id="MobiDB-lite"/>
    </source>
</evidence>
<reference evidence="2" key="1">
    <citation type="submission" date="2023-07" db="EMBL/GenBank/DDBJ databases">
        <title>draft genome sequence of fig (Ficus carica).</title>
        <authorList>
            <person name="Takahashi T."/>
            <person name="Nishimura K."/>
        </authorList>
    </citation>
    <scope>NUCLEOTIDE SEQUENCE</scope>
</reference>
<organism evidence="2 3">
    <name type="scientific">Ficus carica</name>
    <name type="common">Common fig</name>
    <dbReference type="NCBI Taxonomy" id="3494"/>
    <lineage>
        <taxon>Eukaryota</taxon>
        <taxon>Viridiplantae</taxon>
        <taxon>Streptophyta</taxon>
        <taxon>Embryophyta</taxon>
        <taxon>Tracheophyta</taxon>
        <taxon>Spermatophyta</taxon>
        <taxon>Magnoliopsida</taxon>
        <taxon>eudicotyledons</taxon>
        <taxon>Gunneridae</taxon>
        <taxon>Pentapetalae</taxon>
        <taxon>rosids</taxon>
        <taxon>fabids</taxon>
        <taxon>Rosales</taxon>
        <taxon>Moraceae</taxon>
        <taxon>Ficeae</taxon>
        <taxon>Ficus</taxon>
    </lineage>
</organism>
<evidence type="ECO:0000313" key="2">
    <source>
        <dbReference type="EMBL" id="GMN20342.1"/>
    </source>
</evidence>
<keyword evidence="3" id="KW-1185">Reference proteome</keyword>
<name>A0AA87YRX8_FICCA</name>
<feature type="compositionally biased region" description="Polar residues" evidence="1">
    <location>
        <begin position="81"/>
        <end position="101"/>
    </location>
</feature>
<feature type="region of interest" description="Disordered" evidence="1">
    <location>
        <begin position="78"/>
        <end position="102"/>
    </location>
</feature>
<dbReference type="EMBL" id="BTGU01002614">
    <property type="protein sequence ID" value="GMN20342.1"/>
    <property type="molecule type" value="Genomic_DNA"/>
</dbReference>
<protein>
    <submittedName>
        <fullName evidence="2">Uncharacterized protein</fullName>
    </submittedName>
</protein>
<accession>A0AA87YRX8</accession>
<evidence type="ECO:0000313" key="3">
    <source>
        <dbReference type="Proteomes" id="UP001187192"/>
    </source>
</evidence>
<proteinExistence type="predicted"/>
<dbReference type="AlphaFoldDB" id="A0AA87YRX8"/>
<gene>
    <name evidence="2" type="ORF">TIFTF001_043066</name>
</gene>